<protein>
    <submittedName>
        <fullName evidence="3">Colanic acid biosynthesis glycosyl transferase WcaI</fullName>
    </submittedName>
</protein>
<evidence type="ECO:0000256" key="1">
    <source>
        <dbReference type="SAM" id="Phobius"/>
    </source>
</evidence>
<keyword evidence="1" id="KW-0472">Membrane</keyword>
<feature type="transmembrane region" description="Helical" evidence="1">
    <location>
        <begin position="112"/>
        <end position="130"/>
    </location>
</feature>
<dbReference type="GO" id="GO:0016758">
    <property type="term" value="F:hexosyltransferase activity"/>
    <property type="evidence" value="ECO:0007669"/>
    <property type="project" value="TreeGrafter"/>
</dbReference>
<name>A0A562KHA6_9FLAO</name>
<dbReference type="CDD" id="cd03794">
    <property type="entry name" value="GT4_WbuB-like"/>
    <property type="match status" value="1"/>
</dbReference>
<keyword evidence="4" id="KW-1185">Reference proteome</keyword>
<evidence type="ECO:0000313" key="4">
    <source>
        <dbReference type="Proteomes" id="UP000315312"/>
    </source>
</evidence>
<dbReference type="Pfam" id="PF00534">
    <property type="entry name" value="Glycos_transf_1"/>
    <property type="match status" value="1"/>
</dbReference>
<reference evidence="3 4" key="1">
    <citation type="journal article" date="2015" name="Stand. Genomic Sci.">
        <title>Genomic Encyclopedia of Bacterial and Archaeal Type Strains, Phase III: the genomes of soil and plant-associated and newly described type strains.</title>
        <authorList>
            <person name="Whitman W.B."/>
            <person name="Woyke T."/>
            <person name="Klenk H.P."/>
            <person name="Zhou Y."/>
            <person name="Lilburn T.G."/>
            <person name="Beck B.J."/>
            <person name="De Vos P."/>
            <person name="Vandamme P."/>
            <person name="Eisen J.A."/>
            <person name="Garrity G."/>
            <person name="Hugenholtz P."/>
            <person name="Kyrpides N.C."/>
        </authorList>
    </citation>
    <scope>NUCLEOTIDE SEQUENCE [LARGE SCALE GENOMIC DNA]</scope>
    <source>
        <strain evidence="3 4">CGMCC 1.6844</strain>
    </source>
</reference>
<evidence type="ECO:0000259" key="2">
    <source>
        <dbReference type="Pfam" id="PF00534"/>
    </source>
</evidence>
<dbReference type="Gene3D" id="3.40.50.2000">
    <property type="entry name" value="Glycogen Phosphorylase B"/>
    <property type="match status" value="2"/>
</dbReference>
<dbReference type="InterPro" id="IPR001296">
    <property type="entry name" value="Glyco_trans_1"/>
</dbReference>
<dbReference type="RefSeq" id="WP_158633796.1">
    <property type="nucleotide sequence ID" value="NZ_SNZC01000002.1"/>
</dbReference>
<feature type="domain" description="Glycosyl transferase family 1" evidence="2">
    <location>
        <begin position="221"/>
        <end position="386"/>
    </location>
</feature>
<evidence type="ECO:0000313" key="3">
    <source>
        <dbReference type="EMBL" id="TWH94786.1"/>
    </source>
</evidence>
<keyword evidence="1" id="KW-1133">Transmembrane helix</keyword>
<dbReference type="PANTHER" id="PTHR45947">
    <property type="entry name" value="SULFOQUINOVOSYL TRANSFERASE SQD2"/>
    <property type="match status" value="1"/>
</dbReference>
<dbReference type="Proteomes" id="UP000315312">
    <property type="component" value="Unassembled WGS sequence"/>
</dbReference>
<gene>
    <name evidence="3" type="ORF">IP97_01498</name>
</gene>
<dbReference type="PANTHER" id="PTHR45947:SF3">
    <property type="entry name" value="SULFOQUINOVOSYL TRANSFERASE SQD2"/>
    <property type="match status" value="1"/>
</dbReference>
<dbReference type="EMBL" id="VLKM01000005">
    <property type="protein sequence ID" value="TWH94786.1"/>
    <property type="molecule type" value="Genomic_DNA"/>
</dbReference>
<dbReference type="SUPFAM" id="SSF53756">
    <property type="entry name" value="UDP-Glycosyltransferase/glycogen phosphorylase"/>
    <property type="match status" value="1"/>
</dbReference>
<dbReference type="NCBIfam" id="NF007640">
    <property type="entry name" value="PRK10307.1"/>
    <property type="match status" value="1"/>
</dbReference>
<organism evidence="3 4">
    <name type="scientific">Flavobacterium cheniae</name>
    <dbReference type="NCBI Taxonomy" id="295428"/>
    <lineage>
        <taxon>Bacteria</taxon>
        <taxon>Pseudomonadati</taxon>
        <taxon>Bacteroidota</taxon>
        <taxon>Flavobacteriia</taxon>
        <taxon>Flavobacteriales</taxon>
        <taxon>Flavobacteriaceae</taxon>
        <taxon>Flavobacterium</taxon>
    </lineage>
</organism>
<keyword evidence="3" id="KW-0808">Transferase</keyword>
<accession>A0A562KHA6</accession>
<keyword evidence="1" id="KW-0812">Transmembrane</keyword>
<sequence>MNTKKTITIFTGNYAPEDTAIGLYTSQFATFLSNKGYDVSVITGFPYYPKWKIAETYKDKNTYFTEIIDGITVFRYKQFVPKKVTFLGRIKLMLSLTWGSFQNTKKIKETDLVICLVPLTLSILPAYILAKKKNAKLWIHVQDFEFDLAFQSGLLNTNFFGNLIKMMVLNFETFLFNKATIISSISYNMMEKAIGKTKFKSIFYFPNWVSVNNINPTIAKQHNYINPDKFTLLYSGNVGEKQDWLFFENFCKEINADNDLEIVIVGDGAYMQKLKTKLAAFSFIKFYEPVPYNELNNLLCSANVHFLFQKTDVQDTVMPSKILGMMASGKPSIITGNKDSEVAKIFKENNLSGFFSENNTKQVVDYLLEIKKEKNIASQVGEKAKHFVLDNFSENTILENFEAKVNSIIEKK</sequence>
<proteinExistence type="predicted"/>
<comment type="caution">
    <text evidence="3">The sequence shown here is derived from an EMBL/GenBank/DDBJ whole genome shotgun (WGS) entry which is preliminary data.</text>
</comment>
<dbReference type="AlphaFoldDB" id="A0A562KHA6"/>
<dbReference type="InterPro" id="IPR050194">
    <property type="entry name" value="Glycosyltransferase_grp1"/>
</dbReference>